<comment type="caution">
    <text evidence="1">The sequence shown here is derived from an EMBL/GenBank/DDBJ whole genome shotgun (WGS) entry which is preliminary data.</text>
</comment>
<keyword evidence="2" id="KW-1185">Reference proteome</keyword>
<protein>
    <submittedName>
        <fullName evidence="1">Uncharacterized protein</fullName>
    </submittedName>
</protein>
<evidence type="ECO:0000313" key="1">
    <source>
        <dbReference type="EMBL" id="RFU39845.1"/>
    </source>
</evidence>
<reference evidence="1 2" key="1">
    <citation type="submission" date="2018-08" db="EMBL/GenBank/DDBJ databases">
        <title>Actinomadura jelena sp. nov., a novel Actinomycete isolated from soil in Chad.</title>
        <authorList>
            <person name="Shi L."/>
        </authorList>
    </citation>
    <scope>NUCLEOTIDE SEQUENCE [LARGE SCALE GENOMIC DNA]</scope>
    <source>
        <strain evidence="1 2">NEAU-G17</strain>
    </source>
</reference>
<gene>
    <name evidence="1" type="ORF">DZF91_20230</name>
</gene>
<dbReference type="Proteomes" id="UP000261811">
    <property type="component" value="Unassembled WGS sequence"/>
</dbReference>
<evidence type="ECO:0000313" key="2">
    <source>
        <dbReference type="Proteomes" id="UP000261811"/>
    </source>
</evidence>
<organism evidence="1 2">
    <name type="scientific">Actinomadura logoneensis</name>
    <dbReference type="NCBI Taxonomy" id="2293572"/>
    <lineage>
        <taxon>Bacteria</taxon>
        <taxon>Bacillati</taxon>
        <taxon>Actinomycetota</taxon>
        <taxon>Actinomycetes</taxon>
        <taxon>Streptosporangiales</taxon>
        <taxon>Thermomonosporaceae</taxon>
        <taxon>Actinomadura</taxon>
    </lineage>
</organism>
<proteinExistence type="predicted"/>
<dbReference type="AlphaFoldDB" id="A0A372JIK3"/>
<sequence>MASWDADALVELRAAAFRRDGAAGFAVLRNRPLAPVLQFAGDLLADALNQADAGGGRDASGGLRRDDVEALARKCLEALEGRDAAGDDLLADTLRDALGAPPRAHPPLREPVPVDLGALAYALAEGGPVTFLDLRTGDLLDEDELHDLHEHAEQDHGRRLQAVYAEAAEAAASADDDMHDFADIEPNTPAPMRDVHAYKEVLAGTRLEFAWSLFREERQRGRARRWLADHGLEPAPRRFL</sequence>
<name>A0A372JIK3_9ACTN</name>
<accession>A0A372JIK3</accession>
<dbReference type="RefSeq" id="WP_117359029.1">
    <property type="nucleotide sequence ID" value="NZ_QURH01000320.1"/>
</dbReference>
<dbReference type="EMBL" id="QURH01000320">
    <property type="protein sequence ID" value="RFU39845.1"/>
    <property type="molecule type" value="Genomic_DNA"/>
</dbReference>